<evidence type="ECO:0000256" key="2">
    <source>
        <dbReference type="SAM" id="Phobius"/>
    </source>
</evidence>
<dbReference type="AlphaFoldDB" id="A0A1K1P4Z7"/>
<protein>
    <submittedName>
        <fullName evidence="3">Uncharacterized protein</fullName>
    </submittedName>
</protein>
<reference evidence="3 4" key="1">
    <citation type="submission" date="2016-11" db="EMBL/GenBank/DDBJ databases">
        <authorList>
            <person name="Jaros S."/>
            <person name="Januszkiewicz K."/>
            <person name="Wedrychowicz H."/>
        </authorList>
    </citation>
    <scope>NUCLEOTIDE SEQUENCE [LARGE SCALE GENOMIC DNA]</scope>
    <source>
        <strain evidence="3 4">YL228</strain>
    </source>
</reference>
<name>A0A1K1P4Z7_RUMFL</name>
<keyword evidence="2" id="KW-0472">Membrane</keyword>
<feature type="coiled-coil region" evidence="1">
    <location>
        <begin position="22"/>
        <end position="111"/>
    </location>
</feature>
<accession>A0A1K1P4Z7</accession>
<evidence type="ECO:0000256" key="1">
    <source>
        <dbReference type="SAM" id="Coils"/>
    </source>
</evidence>
<organism evidence="3 4">
    <name type="scientific">Ruminococcus flavefaciens</name>
    <dbReference type="NCBI Taxonomy" id="1265"/>
    <lineage>
        <taxon>Bacteria</taxon>
        <taxon>Bacillati</taxon>
        <taxon>Bacillota</taxon>
        <taxon>Clostridia</taxon>
        <taxon>Eubacteriales</taxon>
        <taxon>Oscillospiraceae</taxon>
        <taxon>Ruminococcus</taxon>
    </lineage>
</organism>
<keyword evidence="2" id="KW-1133">Transmembrane helix</keyword>
<dbReference type="Proteomes" id="UP000183461">
    <property type="component" value="Unassembled WGS sequence"/>
</dbReference>
<keyword evidence="1" id="KW-0175">Coiled coil</keyword>
<dbReference type="EMBL" id="FPIP01000007">
    <property type="protein sequence ID" value="SFW42631.1"/>
    <property type="molecule type" value="Genomic_DNA"/>
</dbReference>
<feature type="transmembrane region" description="Helical" evidence="2">
    <location>
        <begin position="148"/>
        <end position="168"/>
    </location>
</feature>
<gene>
    <name evidence="3" type="ORF">SAMN02910280_2484</name>
</gene>
<evidence type="ECO:0000313" key="4">
    <source>
        <dbReference type="Proteomes" id="UP000183461"/>
    </source>
</evidence>
<keyword evidence="2" id="KW-0812">Transmembrane</keyword>
<dbReference type="Gene3D" id="1.20.120.20">
    <property type="entry name" value="Apolipoprotein"/>
    <property type="match status" value="1"/>
</dbReference>
<dbReference type="RefSeq" id="WP_072300719.1">
    <property type="nucleotide sequence ID" value="NZ_FPIP01000007.1"/>
</dbReference>
<evidence type="ECO:0000313" key="3">
    <source>
        <dbReference type="EMBL" id="SFW42631.1"/>
    </source>
</evidence>
<proteinExistence type="predicted"/>
<dbReference type="SUPFAM" id="SSF58113">
    <property type="entry name" value="Apolipoprotein A-I"/>
    <property type="match status" value="1"/>
</dbReference>
<sequence>MAFCKFCGKQIPDGGSCDCEAAKKAAETAEKAENAAEAVKEDAAQAVETVKEEAAQAAETVKEEAAKAVEKAEETAEKVEEKASEVVNEVRSDAVDAAKEAQQKAEDAAKQAGNGFKQLSGADIAKKVEGITNSINEKLPENVKKNKSLVYIAAGACAALLLCLILAVCSMGGGAKGTAKKYINNTYSKKGGKTFYSLMLPKSAIKELKEDDDFDDMVDDYNDRIEDLIDDLDGKATVPKFDKISRKEKMKKSQLNKAEDYFESICEMFDADDDDITVTQGYELKIKTKNKDEDGDVQHEKDTICVVKVKGDGWKVIPADADSISASSRLLSSLLGISSSFSGKDSDDFSLEDIFD</sequence>